<keyword evidence="3" id="KW-1185">Reference proteome</keyword>
<organism evidence="2 3">
    <name type="scientific">Croceibacterium xixiisoli</name>
    <dbReference type="NCBI Taxonomy" id="1476466"/>
    <lineage>
        <taxon>Bacteria</taxon>
        <taxon>Pseudomonadati</taxon>
        <taxon>Pseudomonadota</taxon>
        <taxon>Alphaproteobacteria</taxon>
        <taxon>Sphingomonadales</taxon>
        <taxon>Erythrobacteraceae</taxon>
        <taxon>Croceibacterium</taxon>
    </lineage>
</organism>
<dbReference type="OrthoDB" id="7346218at2"/>
<dbReference type="Gene3D" id="2.60.120.1440">
    <property type="match status" value="1"/>
</dbReference>
<dbReference type="InterPro" id="IPR006860">
    <property type="entry name" value="FecR"/>
</dbReference>
<evidence type="ECO:0000259" key="1">
    <source>
        <dbReference type="Pfam" id="PF04773"/>
    </source>
</evidence>
<dbReference type="RefSeq" id="WP_161390176.1">
    <property type="nucleotide sequence ID" value="NZ_JBHSCP010000001.1"/>
</dbReference>
<dbReference type="Pfam" id="PF04773">
    <property type="entry name" value="FecR"/>
    <property type="match status" value="1"/>
</dbReference>
<dbReference type="AlphaFoldDB" id="A0A6I4TRH0"/>
<feature type="domain" description="FecR protein" evidence="1">
    <location>
        <begin position="121"/>
        <end position="210"/>
    </location>
</feature>
<dbReference type="PANTHER" id="PTHR30273">
    <property type="entry name" value="PERIPLASMIC SIGNAL SENSOR AND SIGMA FACTOR ACTIVATOR FECR-RELATED"/>
    <property type="match status" value="1"/>
</dbReference>
<dbReference type="Proteomes" id="UP000469430">
    <property type="component" value="Unassembled WGS sequence"/>
</dbReference>
<evidence type="ECO:0000313" key="3">
    <source>
        <dbReference type="Proteomes" id="UP000469430"/>
    </source>
</evidence>
<evidence type="ECO:0000313" key="2">
    <source>
        <dbReference type="EMBL" id="MXO98546.1"/>
    </source>
</evidence>
<sequence>MNTDRPQPDISPEIMEVASAWAVRTSGADFTDWDGFMDWLDASPEHLPAYDAVLARVDGAAEVLASAPVADAPSREWTTDNIVELPAPRRRWWPAAAAIAASVAAVVGIGVFDRSSGPELIATAAGEQRVVELADGSRIIMNGATSLTIDSDRPRHVELAHGEALFEVRHDEANPFVVVADGTRLLDAGTVFNVVADQGSLDVAVAEGAVIYRPGQDAVRLNPGDGLSRANADAAPVLRKTSPEGIGTWQSGQLHYDGATLDQVARDLARNIGRPVTLRGTSASARFTGTLALEGEPDQVFARIGPLLGVTFTPSGEGWIMSPPDGPPR</sequence>
<dbReference type="PANTHER" id="PTHR30273:SF2">
    <property type="entry name" value="PROTEIN FECR"/>
    <property type="match status" value="1"/>
</dbReference>
<name>A0A6I4TRH0_9SPHN</name>
<gene>
    <name evidence="2" type="ORF">GRI97_06045</name>
</gene>
<dbReference type="GO" id="GO:0016989">
    <property type="term" value="F:sigma factor antagonist activity"/>
    <property type="evidence" value="ECO:0007669"/>
    <property type="project" value="TreeGrafter"/>
</dbReference>
<proteinExistence type="predicted"/>
<dbReference type="PIRSF" id="PIRSF018266">
    <property type="entry name" value="FecR"/>
    <property type="match status" value="1"/>
</dbReference>
<protein>
    <recommendedName>
        <fullName evidence="1">FecR protein domain-containing protein</fullName>
    </recommendedName>
</protein>
<dbReference type="EMBL" id="WTYJ01000001">
    <property type="protein sequence ID" value="MXO98546.1"/>
    <property type="molecule type" value="Genomic_DNA"/>
</dbReference>
<reference evidence="2 3" key="1">
    <citation type="submission" date="2019-12" db="EMBL/GenBank/DDBJ databases">
        <title>Genomic-based taxomic classification of the family Erythrobacteraceae.</title>
        <authorList>
            <person name="Xu L."/>
        </authorList>
    </citation>
    <scope>NUCLEOTIDE SEQUENCE [LARGE SCALE GENOMIC DNA]</scope>
    <source>
        <strain evidence="2 3">S36</strain>
    </source>
</reference>
<accession>A0A6I4TRH0</accession>
<dbReference type="InterPro" id="IPR012373">
    <property type="entry name" value="Ferrdict_sens_TM"/>
</dbReference>
<comment type="caution">
    <text evidence="2">The sequence shown here is derived from an EMBL/GenBank/DDBJ whole genome shotgun (WGS) entry which is preliminary data.</text>
</comment>